<dbReference type="Pfam" id="PF17162">
    <property type="entry name" value="DUF5118"/>
    <property type="match status" value="1"/>
</dbReference>
<dbReference type="PANTHER" id="PTHR38478:SF1">
    <property type="entry name" value="ZINC DEPENDENT METALLOPROTEASE DOMAIN LIPOPROTEIN"/>
    <property type="match status" value="1"/>
</dbReference>
<dbReference type="RefSeq" id="WP_165143361.1">
    <property type="nucleotide sequence ID" value="NZ_JAALLT010000004.1"/>
</dbReference>
<evidence type="ECO:0000259" key="5">
    <source>
        <dbReference type="Pfam" id="PF17162"/>
    </source>
</evidence>
<name>A0A6M1TC86_9BACT</name>
<keyword evidence="7" id="KW-1185">Reference proteome</keyword>
<feature type="region of interest" description="Disordered" evidence="1">
    <location>
        <begin position="796"/>
        <end position="822"/>
    </location>
</feature>
<dbReference type="CDD" id="cd04276">
    <property type="entry name" value="ZnMc_MMP_like_2"/>
    <property type="match status" value="1"/>
</dbReference>
<evidence type="ECO:0000313" key="7">
    <source>
        <dbReference type="Proteomes" id="UP000473278"/>
    </source>
</evidence>
<comment type="caution">
    <text evidence="6">The sequence shown here is derived from an EMBL/GenBank/DDBJ whole genome shotgun (WGS) entry which is preliminary data.</text>
</comment>
<feature type="signal peptide" evidence="2">
    <location>
        <begin position="1"/>
        <end position="24"/>
    </location>
</feature>
<proteinExistence type="predicted"/>
<keyword evidence="6" id="KW-0378">Hydrolase</keyword>
<dbReference type="AlphaFoldDB" id="A0A6M1TC86"/>
<dbReference type="InterPro" id="IPR032534">
    <property type="entry name" value="EcxA_zinc-bd"/>
</dbReference>
<keyword evidence="6" id="KW-0645">Protease</keyword>
<dbReference type="Pfam" id="PF16313">
    <property type="entry name" value="DUF4953"/>
    <property type="match status" value="1"/>
</dbReference>
<dbReference type="InterPro" id="IPR033428">
    <property type="entry name" value="DUF5118"/>
</dbReference>
<dbReference type="GO" id="GO:0006508">
    <property type="term" value="P:proteolysis"/>
    <property type="evidence" value="ECO:0007669"/>
    <property type="project" value="UniProtKB-KW"/>
</dbReference>
<feature type="domain" description="EcxA zinc-binding" evidence="3">
    <location>
        <begin position="405"/>
        <end position="714"/>
    </location>
</feature>
<feature type="chain" id="PRO_5026779144" evidence="2">
    <location>
        <begin position="25"/>
        <end position="822"/>
    </location>
</feature>
<dbReference type="Pfam" id="PF17148">
    <property type="entry name" value="DUF5117"/>
    <property type="match status" value="1"/>
</dbReference>
<feature type="domain" description="DUF5117" evidence="4">
    <location>
        <begin position="88"/>
        <end position="279"/>
    </location>
</feature>
<dbReference type="SUPFAM" id="SSF55486">
    <property type="entry name" value="Metalloproteases ('zincins'), catalytic domain"/>
    <property type="match status" value="1"/>
</dbReference>
<dbReference type="EMBL" id="JAALLT010000004">
    <property type="protein sequence ID" value="NGP77723.1"/>
    <property type="molecule type" value="Genomic_DNA"/>
</dbReference>
<feature type="domain" description="DUF5118" evidence="5">
    <location>
        <begin position="31"/>
        <end position="76"/>
    </location>
</feature>
<evidence type="ECO:0000259" key="3">
    <source>
        <dbReference type="Pfam" id="PF16313"/>
    </source>
</evidence>
<evidence type="ECO:0000313" key="6">
    <source>
        <dbReference type="EMBL" id="NGP77723.1"/>
    </source>
</evidence>
<evidence type="ECO:0000259" key="4">
    <source>
        <dbReference type="Pfam" id="PF17148"/>
    </source>
</evidence>
<gene>
    <name evidence="6" type="ORF">G3570_13835</name>
</gene>
<sequence>MKQFSAFALVLLFTCFLATPQIQAQDKTPTISEKTKGLDKQEGFFTYYWDEKEGKIWLEIDKLDQEFLYVNSLAAGVGSNDIGLDRNQLGDDRVVYFDRRGPKVLMVQPNYSYRAITDNQKETESVRDAFAQSVLWGFKVAAESKGRVLVDATDFLLRDAHGVVDRLKGMNQGNYRLDDSRSALYRDGTMNFPKNTEFEATLTFTGDASGGYIRSVTPSSDAVTVRQHHSFVELPDDDYEPRVFDPRSGYFGTDYQDYSTPIGESLTKRFITRHRLEKKNPGTAMSEPVEPIIYYLDPGTPEPVRSALLDGARWWNQAFEAAGYRNAFQVKMLPEDAHPLDVRYNVINWVHRSTRGWSYGSSVVDPRTGEIIKGHVLLGSLRVRQDYLIAEGLLAPYEDGQPENDPMMEMALARIRQLSAHEVGHTLGIAHNFAASTNSRASVMDYPAPKVNIDENGNLDLSEAYDSGIGEWDKVTVAYGYQDFPEGTDEKQGLDEILNKAFEDGLLYISDYDARPAGGAHPKAHLWDNGTDAVDQLNHIMNVREIALQNFGEAVIPNGRPMATIEDALVPIYLFHRYQIEGTVKLIGGMDYTYKLRGDSQPGPEPLAPAQQQAALEAMLSTISVEALRMPDAIIDIIPPRPIGYYGSRELFNSHTDPAFDPLGAAETAAHATTSLLFNANRAARLVDFEARNPDHLGLAEMIDKVYENTWMAEPQDGYNGAIQRAVNFVTLYNLLQLAADEDASSQVRAISNEKLVELYDFLNKEEKATESEQWLAAYNYGAKLIDGFMENPERIEEMTPPLSPPPGSPIGSTDSFLGCSW</sequence>
<accession>A0A6M1TC86</accession>
<dbReference type="PANTHER" id="PTHR38478">
    <property type="entry name" value="PEPTIDASE M1A AND M12B"/>
    <property type="match status" value="1"/>
</dbReference>
<keyword evidence="2" id="KW-0732">Signal</keyword>
<dbReference type="Proteomes" id="UP000473278">
    <property type="component" value="Unassembled WGS sequence"/>
</dbReference>
<organism evidence="6 7">
    <name type="scientific">Halalkalibaculum roseum</name>
    <dbReference type="NCBI Taxonomy" id="2709311"/>
    <lineage>
        <taxon>Bacteria</taxon>
        <taxon>Pseudomonadati</taxon>
        <taxon>Balneolota</taxon>
        <taxon>Balneolia</taxon>
        <taxon>Balneolales</taxon>
        <taxon>Balneolaceae</taxon>
        <taxon>Halalkalibaculum</taxon>
    </lineage>
</organism>
<dbReference type="InterPro" id="IPR034032">
    <property type="entry name" value="Zn_MMP-like_bac"/>
</dbReference>
<dbReference type="GO" id="GO:0008237">
    <property type="term" value="F:metallopeptidase activity"/>
    <property type="evidence" value="ECO:0007669"/>
    <property type="project" value="UniProtKB-KW"/>
</dbReference>
<dbReference type="InterPro" id="IPR033413">
    <property type="entry name" value="DUF5117"/>
</dbReference>
<evidence type="ECO:0000256" key="2">
    <source>
        <dbReference type="SAM" id="SignalP"/>
    </source>
</evidence>
<keyword evidence="6" id="KW-0482">Metalloprotease</keyword>
<reference evidence="6 7" key="1">
    <citation type="submission" date="2020-02" db="EMBL/GenBank/DDBJ databases">
        <title>Balneolaceae bacterium YR4-1, complete genome.</title>
        <authorList>
            <person name="Li Y."/>
            <person name="Wu S."/>
        </authorList>
    </citation>
    <scope>NUCLEOTIDE SEQUENCE [LARGE SCALE GENOMIC DNA]</scope>
    <source>
        <strain evidence="6 7">YR4-1</strain>
    </source>
</reference>
<evidence type="ECO:0000256" key="1">
    <source>
        <dbReference type="SAM" id="MobiDB-lite"/>
    </source>
</evidence>
<protein>
    <submittedName>
        <fullName evidence="6">Zinc-dependent metalloprotease</fullName>
    </submittedName>
</protein>